<dbReference type="Proteomes" id="UP000826195">
    <property type="component" value="Unassembled WGS sequence"/>
</dbReference>
<dbReference type="GO" id="GO:0000978">
    <property type="term" value="F:RNA polymerase II cis-regulatory region sequence-specific DNA binding"/>
    <property type="evidence" value="ECO:0007669"/>
    <property type="project" value="TreeGrafter"/>
</dbReference>
<dbReference type="InterPro" id="IPR012346">
    <property type="entry name" value="p53/RUNT-type_TF_DNA-bd_sf"/>
</dbReference>
<sequence length="131" mass="14853">MLQTSPPQVATLSKAIKVTVDGPREPRSKTRHQAFHPYHFGPRPFPFGHPQDPLGFKLSVFYPPQALSLMYLVQNFPSLSLLRPRSPCTPSTHSSRLIHFSPRHPSLQRVFLSIGNEVCNLTPLPFLGRFR</sequence>
<keyword evidence="2" id="KW-0805">Transcription regulation</keyword>
<proteinExistence type="predicted"/>
<evidence type="ECO:0000256" key="4">
    <source>
        <dbReference type="ARBA" id="ARBA00023242"/>
    </source>
</evidence>
<keyword evidence="7" id="KW-1185">Reference proteome</keyword>
<evidence type="ECO:0000313" key="6">
    <source>
        <dbReference type="EMBL" id="KAH0547326.1"/>
    </source>
</evidence>
<dbReference type="GO" id="GO:0005634">
    <property type="term" value="C:nucleus"/>
    <property type="evidence" value="ECO:0007669"/>
    <property type="project" value="UniProtKB-SubCell"/>
</dbReference>
<evidence type="ECO:0000256" key="1">
    <source>
        <dbReference type="ARBA" id="ARBA00004123"/>
    </source>
</evidence>
<keyword evidence="4" id="KW-0539">Nucleus</keyword>
<evidence type="ECO:0000256" key="3">
    <source>
        <dbReference type="ARBA" id="ARBA00023163"/>
    </source>
</evidence>
<gene>
    <name evidence="6" type="ORF">KQX54_018687</name>
</gene>
<evidence type="ECO:0000313" key="7">
    <source>
        <dbReference type="Proteomes" id="UP000826195"/>
    </source>
</evidence>
<feature type="domain" description="Runt" evidence="5">
    <location>
        <begin position="1"/>
        <end position="28"/>
    </location>
</feature>
<dbReference type="InterPro" id="IPR013524">
    <property type="entry name" value="Runt_dom"/>
</dbReference>
<dbReference type="Gene3D" id="2.60.40.720">
    <property type="match status" value="1"/>
</dbReference>
<comment type="caution">
    <text evidence="6">The sequence shown here is derived from an EMBL/GenBank/DDBJ whole genome shotgun (WGS) entry which is preliminary data.</text>
</comment>
<dbReference type="InterPro" id="IPR008967">
    <property type="entry name" value="p53-like_TF_DNA-bd_sf"/>
</dbReference>
<evidence type="ECO:0000259" key="5">
    <source>
        <dbReference type="PROSITE" id="PS51062"/>
    </source>
</evidence>
<accession>A0AAV7IB75</accession>
<dbReference type="Pfam" id="PF00853">
    <property type="entry name" value="Runt"/>
    <property type="match status" value="1"/>
</dbReference>
<dbReference type="PROSITE" id="PS51062">
    <property type="entry name" value="RUNT"/>
    <property type="match status" value="1"/>
</dbReference>
<name>A0AAV7IB75_COTGL</name>
<comment type="subcellular location">
    <subcellularLocation>
        <location evidence="1">Nucleus</location>
    </subcellularLocation>
</comment>
<dbReference type="GO" id="GO:0000981">
    <property type="term" value="F:DNA-binding transcription factor activity, RNA polymerase II-specific"/>
    <property type="evidence" value="ECO:0007669"/>
    <property type="project" value="TreeGrafter"/>
</dbReference>
<dbReference type="GO" id="GO:0005524">
    <property type="term" value="F:ATP binding"/>
    <property type="evidence" value="ECO:0007669"/>
    <property type="project" value="InterPro"/>
</dbReference>
<evidence type="ECO:0000256" key="2">
    <source>
        <dbReference type="ARBA" id="ARBA00023015"/>
    </source>
</evidence>
<dbReference type="PANTHER" id="PTHR11950:SF48">
    <property type="entry name" value="RUNT RELATED B"/>
    <property type="match status" value="1"/>
</dbReference>
<dbReference type="SUPFAM" id="SSF49417">
    <property type="entry name" value="p53-like transcription factors"/>
    <property type="match status" value="1"/>
</dbReference>
<dbReference type="EMBL" id="JAHXZJ010002237">
    <property type="protein sequence ID" value="KAH0547326.1"/>
    <property type="molecule type" value="Genomic_DNA"/>
</dbReference>
<dbReference type="InterPro" id="IPR000040">
    <property type="entry name" value="AML1_Runt"/>
</dbReference>
<dbReference type="PANTHER" id="PTHR11950">
    <property type="entry name" value="RUNT RELATED"/>
    <property type="match status" value="1"/>
</dbReference>
<dbReference type="AlphaFoldDB" id="A0AAV7IB75"/>
<reference evidence="6 7" key="1">
    <citation type="journal article" date="2021" name="J. Hered.">
        <title>A chromosome-level genome assembly of the parasitoid wasp, Cotesia glomerata (Hymenoptera: Braconidae).</title>
        <authorList>
            <person name="Pinto B.J."/>
            <person name="Weis J.J."/>
            <person name="Gamble T."/>
            <person name="Ode P.J."/>
            <person name="Paul R."/>
            <person name="Zaspel J.M."/>
        </authorList>
    </citation>
    <scope>NUCLEOTIDE SEQUENCE [LARGE SCALE GENOMIC DNA]</scope>
    <source>
        <strain evidence="6">CgM1</strain>
    </source>
</reference>
<protein>
    <recommendedName>
        <fullName evidence="5">Runt domain-containing protein</fullName>
    </recommendedName>
</protein>
<organism evidence="6 7">
    <name type="scientific">Cotesia glomerata</name>
    <name type="common">Lepidopteran parasitic wasp</name>
    <name type="synonym">Apanteles glomeratus</name>
    <dbReference type="NCBI Taxonomy" id="32391"/>
    <lineage>
        <taxon>Eukaryota</taxon>
        <taxon>Metazoa</taxon>
        <taxon>Ecdysozoa</taxon>
        <taxon>Arthropoda</taxon>
        <taxon>Hexapoda</taxon>
        <taxon>Insecta</taxon>
        <taxon>Pterygota</taxon>
        <taxon>Neoptera</taxon>
        <taxon>Endopterygota</taxon>
        <taxon>Hymenoptera</taxon>
        <taxon>Apocrita</taxon>
        <taxon>Ichneumonoidea</taxon>
        <taxon>Braconidae</taxon>
        <taxon>Microgastrinae</taxon>
        <taxon>Cotesia</taxon>
    </lineage>
</organism>
<keyword evidence="3" id="KW-0804">Transcription</keyword>